<evidence type="ECO:0000313" key="2">
    <source>
        <dbReference type="Proteomes" id="UP001209083"/>
    </source>
</evidence>
<proteinExistence type="predicted"/>
<evidence type="ECO:0000313" key="1">
    <source>
        <dbReference type="EMBL" id="WGW11415.1"/>
    </source>
</evidence>
<sequence length="199" mass="21386">MLITTHYGSANYAAMPWKNGGGTTIELARDTADGDYAWRISIADITVEGPFSTFPGMARIISVLEGGGMRLISDGQSSGDLLPSQSHAFDGGSSTTCTLLDGPIRDFNLIYRRDRFAARMEWIGFPAARTFLSSADTMLVYCHGPETLVRVAAGQEILLARDDLLRIENPGGPAQLSIRAANEGPENEGRCAVVELCSL</sequence>
<dbReference type="InterPro" id="IPR010282">
    <property type="entry name" value="Uncharacterised_HutD/Ves"/>
</dbReference>
<keyword evidence="2" id="KW-1185">Reference proteome</keyword>
<dbReference type="Gene3D" id="2.60.120.10">
    <property type="entry name" value="Jelly Rolls"/>
    <property type="match status" value="2"/>
</dbReference>
<dbReference type="SUPFAM" id="SSF51182">
    <property type="entry name" value="RmlC-like cupins"/>
    <property type="match status" value="1"/>
</dbReference>
<protein>
    <submittedName>
        <fullName evidence="1">HutD family protein</fullName>
    </submittedName>
</protein>
<organism evidence="1 2">
    <name type="scientific">Saxibacter everestensis</name>
    <dbReference type="NCBI Taxonomy" id="2909229"/>
    <lineage>
        <taxon>Bacteria</taxon>
        <taxon>Bacillati</taxon>
        <taxon>Actinomycetota</taxon>
        <taxon>Actinomycetes</taxon>
        <taxon>Micrococcales</taxon>
        <taxon>Brevibacteriaceae</taxon>
        <taxon>Saxibacter</taxon>
    </lineage>
</organism>
<dbReference type="InterPro" id="IPR011051">
    <property type="entry name" value="RmlC_Cupin_sf"/>
</dbReference>
<dbReference type="RefSeq" id="WP_349638203.1">
    <property type="nucleotide sequence ID" value="NZ_CP090958.1"/>
</dbReference>
<reference evidence="1 2" key="1">
    <citation type="submission" date="2023-05" db="EMBL/GenBank/DDBJ databases">
        <title>Lithophilousrod everest ZFBP1038 complete genpme.</title>
        <authorList>
            <person name="Tian M."/>
        </authorList>
    </citation>
    <scope>NUCLEOTIDE SEQUENCE [LARGE SCALE GENOMIC DNA]</scope>
    <source>
        <strain evidence="1 2">ZFBP1038</strain>
    </source>
</reference>
<dbReference type="InterPro" id="IPR014710">
    <property type="entry name" value="RmlC-like_jellyroll"/>
</dbReference>
<dbReference type="CDD" id="cd20293">
    <property type="entry name" value="cupin_HutD_N"/>
    <property type="match status" value="1"/>
</dbReference>
<gene>
    <name evidence="1" type="ORF">LWF01_15160</name>
</gene>
<name>A0ABY8QQZ7_9MICO</name>
<dbReference type="PANTHER" id="PTHR37943:SF1">
    <property type="entry name" value="PROTEIN VES"/>
    <property type="match status" value="1"/>
</dbReference>
<dbReference type="PANTHER" id="PTHR37943">
    <property type="entry name" value="PROTEIN VES"/>
    <property type="match status" value="1"/>
</dbReference>
<accession>A0ABY8QQZ7</accession>
<dbReference type="Pfam" id="PF05962">
    <property type="entry name" value="HutD"/>
    <property type="match status" value="1"/>
</dbReference>
<dbReference type="EMBL" id="CP090958">
    <property type="protein sequence ID" value="WGW11415.1"/>
    <property type="molecule type" value="Genomic_DNA"/>
</dbReference>
<dbReference type="Proteomes" id="UP001209083">
    <property type="component" value="Chromosome"/>
</dbReference>